<gene>
    <name evidence="1" type="ORF">H8K33_18125</name>
</gene>
<reference evidence="1 2" key="1">
    <citation type="submission" date="2020-08" db="EMBL/GenBank/DDBJ databases">
        <title>Novel species isolated from subtropical streams in China.</title>
        <authorList>
            <person name="Lu H."/>
        </authorList>
    </citation>
    <scope>NUCLEOTIDE SEQUENCE [LARGE SCALE GENOMIC DNA]</scope>
    <source>
        <strain evidence="1 2">KCTC 52442</strain>
    </source>
</reference>
<proteinExistence type="predicted"/>
<name>A0ABR6XVC8_9BURK</name>
<keyword evidence="2" id="KW-1185">Reference proteome</keyword>
<protein>
    <submittedName>
        <fullName evidence="1">DUF2489 domain-containing protein</fullName>
    </submittedName>
</protein>
<dbReference type="RefSeq" id="WP_186892479.1">
    <property type="nucleotide sequence ID" value="NZ_JACOFU010000010.1"/>
</dbReference>
<dbReference type="Proteomes" id="UP000643610">
    <property type="component" value="Unassembled WGS sequence"/>
</dbReference>
<evidence type="ECO:0000313" key="2">
    <source>
        <dbReference type="Proteomes" id="UP000643610"/>
    </source>
</evidence>
<organism evidence="1 2">
    <name type="scientific">Undibacterium amnicola</name>
    <dbReference type="NCBI Taxonomy" id="1834038"/>
    <lineage>
        <taxon>Bacteria</taxon>
        <taxon>Pseudomonadati</taxon>
        <taxon>Pseudomonadota</taxon>
        <taxon>Betaproteobacteria</taxon>
        <taxon>Burkholderiales</taxon>
        <taxon>Oxalobacteraceae</taxon>
        <taxon>Undibacterium</taxon>
    </lineage>
</organism>
<evidence type="ECO:0000313" key="1">
    <source>
        <dbReference type="EMBL" id="MBC3833429.1"/>
    </source>
</evidence>
<accession>A0ABR6XVC8</accession>
<comment type="caution">
    <text evidence="1">The sequence shown here is derived from an EMBL/GenBank/DDBJ whole genome shotgun (WGS) entry which is preliminary data.</text>
</comment>
<dbReference type="EMBL" id="JACOFU010000010">
    <property type="protein sequence ID" value="MBC3833429.1"/>
    <property type="molecule type" value="Genomic_DNA"/>
</dbReference>
<sequence length="116" mass="12898">MSEHISHIEYVANVRSRIGEIARAMIGGELSFLEGARKLVDLRHAAGISDEDVDFRVFVVIESDTDDLPLGEIRNFWLQSALSNLNTEIDDAESWARTIGFSACESLVRRFDSGIG</sequence>